<proteinExistence type="predicted"/>
<keyword evidence="3" id="KW-1185">Reference proteome</keyword>
<feature type="domain" description="RNase H type-1" evidence="1">
    <location>
        <begin position="320"/>
        <end position="411"/>
    </location>
</feature>
<name>A0A803PCM4_CANSA</name>
<dbReference type="GO" id="GO:0004523">
    <property type="term" value="F:RNA-DNA hybrid ribonuclease activity"/>
    <property type="evidence" value="ECO:0007669"/>
    <property type="project" value="InterPro"/>
</dbReference>
<dbReference type="EnsemblPlants" id="evm.model.04.1328">
    <property type="protein sequence ID" value="cds.evm.model.04.1328"/>
    <property type="gene ID" value="evm.TU.04.1328"/>
</dbReference>
<protein>
    <recommendedName>
        <fullName evidence="1">RNase H type-1 domain-containing protein</fullName>
    </recommendedName>
</protein>
<dbReference type="Proteomes" id="UP000596661">
    <property type="component" value="Chromosome 4"/>
</dbReference>
<reference evidence="2" key="1">
    <citation type="submission" date="2018-11" db="EMBL/GenBank/DDBJ databases">
        <authorList>
            <person name="Grassa J C."/>
        </authorList>
    </citation>
    <scope>NUCLEOTIDE SEQUENCE [LARGE SCALE GENOMIC DNA]</scope>
</reference>
<dbReference type="InterPro" id="IPR052929">
    <property type="entry name" value="RNase_H-like_EbsB-rel"/>
</dbReference>
<dbReference type="Pfam" id="PF13456">
    <property type="entry name" value="RVT_3"/>
    <property type="match status" value="1"/>
</dbReference>
<dbReference type="GO" id="GO:0003676">
    <property type="term" value="F:nucleic acid binding"/>
    <property type="evidence" value="ECO:0007669"/>
    <property type="project" value="InterPro"/>
</dbReference>
<dbReference type="EMBL" id="UZAU01000385">
    <property type="status" value="NOT_ANNOTATED_CDS"/>
    <property type="molecule type" value="Genomic_DNA"/>
</dbReference>
<evidence type="ECO:0000313" key="2">
    <source>
        <dbReference type="EnsemblPlants" id="cds.evm.model.04.1328"/>
    </source>
</evidence>
<evidence type="ECO:0000259" key="1">
    <source>
        <dbReference type="Pfam" id="PF13456"/>
    </source>
</evidence>
<dbReference type="PANTHER" id="PTHR47074:SF48">
    <property type="entry name" value="POLYNUCLEOTIDYL TRANSFERASE, RIBONUCLEASE H-LIKE SUPERFAMILY PROTEIN"/>
    <property type="match status" value="1"/>
</dbReference>
<evidence type="ECO:0000313" key="3">
    <source>
        <dbReference type="Proteomes" id="UP000596661"/>
    </source>
</evidence>
<dbReference type="Gramene" id="evm.model.04.1328">
    <property type="protein sequence ID" value="cds.evm.model.04.1328"/>
    <property type="gene ID" value="evm.TU.04.1328"/>
</dbReference>
<dbReference type="InterPro" id="IPR002156">
    <property type="entry name" value="RNaseH_domain"/>
</dbReference>
<reference evidence="2" key="2">
    <citation type="submission" date="2021-03" db="UniProtKB">
        <authorList>
            <consortium name="EnsemblPlants"/>
        </authorList>
    </citation>
    <scope>IDENTIFICATION</scope>
</reference>
<accession>A0A803PCM4</accession>
<sequence length="415" mass="46256">MAATQSHVPLHEVSSSTLAPPTFSVHGVTTLEELRLTKIDDFQAKYGNCSPVVCVNRRFLPASLLGEGVKMGKRSSVSKAKDISLGPVEFMLTSSSIKLAKRLACESGVSQEQMDFFFGVFGGQDDPSEEAFVRDALCQMDSSKSLGVDRVKWRFLKRITLKLGFQVDWVRKVLDCISLVEYSILLNGVILVSITSQWGLRQGDPMFAYLFLLCAEGFSGRVLIFWWGGIDVKKKIHWCIWDKLCLHEEDGVMGFRDLYLFIQALLAKQAARIYNVPTCLASRVLKDYNQATHGLLSDGVCPLCELYEETTYHALSIKVNSDATIDKIRAYSGLGMVVRDHLGTVLASTVWRLKGCLDNEVAEALALQNVMVQCLFFGYDNIIFKMDCLNILQKMVNKVSPIFSLDLVLDEIGGT</sequence>
<dbReference type="AlphaFoldDB" id="A0A803PCM4"/>
<organism evidence="2 3">
    <name type="scientific">Cannabis sativa</name>
    <name type="common">Hemp</name>
    <name type="synonym">Marijuana</name>
    <dbReference type="NCBI Taxonomy" id="3483"/>
    <lineage>
        <taxon>Eukaryota</taxon>
        <taxon>Viridiplantae</taxon>
        <taxon>Streptophyta</taxon>
        <taxon>Embryophyta</taxon>
        <taxon>Tracheophyta</taxon>
        <taxon>Spermatophyta</taxon>
        <taxon>Magnoliopsida</taxon>
        <taxon>eudicotyledons</taxon>
        <taxon>Gunneridae</taxon>
        <taxon>Pentapetalae</taxon>
        <taxon>rosids</taxon>
        <taxon>fabids</taxon>
        <taxon>Rosales</taxon>
        <taxon>Cannabaceae</taxon>
        <taxon>Cannabis</taxon>
    </lineage>
</organism>
<dbReference type="PANTHER" id="PTHR47074">
    <property type="entry name" value="BNAC02G40300D PROTEIN"/>
    <property type="match status" value="1"/>
</dbReference>